<name>A0A5A7PFY6_STRAF</name>
<comment type="caution">
    <text evidence="1">The sequence shown here is derived from an EMBL/GenBank/DDBJ whole genome shotgun (WGS) entry which is preliminary data.</text>
</comment>
<evidence type="ECO:0000313" key="2">
    <source>
        <dbReference type="Proteomes" id="UP000325081"/>
    </source>
</evidence>
<evidence type="ECO:0000313" key="1">
    <source>
        <dbReference type="EMBL" id="GER31486.1"/>
    </source>
</evidence>
<gene>
    <name evidence="1" type="ORF">STAS_07489</name>
</gene>
<keyword evidence="2" id="KW-1185">Reference proteome</keyword>
<dbReference type="AlphaFoldDB" id="A0A5A7PFY6"/>
<accession>A0A5A7PFY6</accession>
<sequence>MTQSGSNHHWKWALSMSSNSLSTRNSLTGVVASQARIWTQIVLDSSLASAVMRSPRTTAYLMAAVNIRFTFSDSDKFATIDWINCLWVLSKLCQDAPGSDWCAVGSWSVRGGKAAPSWLGSFEDHRHMADHHHPSSEIPPTTWR</sequence>
<proteinExistence type="predicted"/>
<dbReference type="EMBL" id="BKCP01004483">
    <property type="protein sequence ID" value="GER31486.1"/>
    <property type="molecule type" value="Genomic_DNA"/>
</dbReference>
<organism evidence="1 2">
    <name type="scientific">Striga asiatica</name>
    <name type="common">Asiatic witchweed</name>
    <name type="synonym">Buchnera asiatica</name>
    <dbReference type="NCBI Taxonomy" id="4170"/>
    <lineage>
        <taxon>Eukaryota</taxon>
        <taxon>Viridiplantae</taxon>
        <taxon>Streptophyta</taxon>
        <taxon>Embryophyta</taxon>
        <taxon>Tracheophyta</taxon>
        <taxon>Spermatophyta</taxon>
        <taxon>Magnoliopsida</taxon>
        <taxon>eudicotyledons</taxon>
        <taxon>Gunneridae</taxon>
        <taxon>Pentapetalae</taxon>
        <taxon>asterids</taxon>
        <taxon>lamiids</taxon>
        <taxon>Lamiales</taxon>
        <taxon>Orobanchaceae</taxon>
        <taxon>Buchnereae</taxon>
        <taxon>Striga</taxon>
    </lineage>
</organism>
<reference evidence="2" key="1">
    <citation type="journal article" date="2019" name="Curr. Biol.">
        <title>Genome Sequence of Striga asiatica Provides Insight into the Evolution of Plant Parasitism.</title>
        <authorList>
            <person name="Yoshida S."/>
            <person name="Kim S."/>
            <person name="Wafula E.K."/>
            <person name="Tanskanen J."/>
            <person name="Kim Y.M."/>
            <person name="Honaas L."/>
            <person name="Yang Z."/>
            <person name="Spallek T."/>
            <person name="Conn C.E."/>
            <person name="Ichihashi Y."/>
            <person name="Cheong K."/>
            <person name="Cui S."/>
            <person name="Der J.P."/>
            <person name="Gundlach H."/>
            <person name="Jiao Y."/>
            <person name="Hori C."/>
            <person name="Ishida J.K."/>
            <person name="Kasahara H."/>
            <person name="Kiba T."/>
            <person name="Kim M.S."/>
            <person name="Koo N."/>
            <person name="Laohavisit A."/>
            <person name="Lee Y.H."/>
            <person name="Lumba S."/>
            <person name="McCourt P."/>
            <person name="Mortimer J.C."/>
            <person name="Mutuku J.M."/>
            <person name="Nomura T."/>
            <person name="Sasaki-Sekimoto Y."/>
            <person name="Seto Y."/>
            <person name="Wang Y."/>
            <person name="Wakatake T."/>
            <person name="Sakakibara H."/>
            <person name="Demura T."/>
            <person name="Yamaguchi S."/>
            <person name="Yoneyama K."/>
            <person name="Manabe R.I."/>
            <person name="Nelson D.C."/>
            <person name="Schulman A.H."/>
            <person name="Timko M.P."/>
            <person name="dePamphilis C.W."/>
            <person name="Choi D."/>
            <person name="Shirasu K."/>
        </authorList>
    </citation>
    <scope>NUCLEOTIDE SEQUENCE [LARGE SCALE GENOMIC DNA]</scope>
    <source>
        <strain evidence="2">cv. UVA1</strain>
    </source>
</reference>
<dbReference type="Proteomes" id="UP000325081">
    <property type="component" value="Unassembled WGS sequence"/>
</dbReference>
<protein>
    <submittedName>
        <fullName evidence="1">Hydrophobic domain protein</fullName>
    </submittedName>
</protein>